<dbReference type="InterPro" id="IPR050235">
    <property type="entry name" value="CK1_Ser-Thr_kinase"/>
</dbReference>
<organism evidence="4">
    <name type="scientific">Soboliphyme baturini</name>
    <dbReference type="NCBI Taxonomy" id="241478"/>
    <lineage>
        <taxon>Eukaryota</taxon>
        <taxon>Metazoa</taxon>
        <taxon>Ecdysozoa</taxon>
        <taxon>Nematoda</taxon>
        <taxon>Enoplea</taxon>
        <taxon>Dorylaimia</taxon>
        <taxon>Dioctophymatida</taxon>
        <taxon>Dioctophymatoidea</taxon>
        <taxon>Soboliphymatidae</taxon>
        <taxon>Soboliphyme</taxon>
    </lineage>
</organism>
<dbReference type="InterPro" id="IPR000719">
    <property type="entry name" value="Prot_kinase_dom"/>
</dbReference>
<dbReference type="Gene3D" id="1.10.510.10">
    <property type="entry name" value="Transferase(Phosphotransferase) domain 1"/>
    <property type="match status" value="1"/>
</dbReference>
<dbReference type="Proteomes" id="UP000270296">
    <property type="component" value="Unassembled WGS sequence"/>
</dbReference>
<keyword evidence="3" id="KW-1185">Reference proteome</keyword>
<name>A0A183IEX8_9BILA</name>
<accession>A0A183IEX8</accession>
<dbReference type="PROSITE" id="PS50011">
    <property type="entry name" value="PROTEIN_KINASE_DOM"/>
    <property type="match status" value="1"/>
</dbReference>
<evidence type="ECO:0000259" key="1">
    <source>
        <dbReference type="PROSITE" id="PS50011"/>
    </source>
</evidence>
<reference evidence="2 3" key="2">
    <citation type="submission" date="2018-11" db="EMBL/GenBank/DDBJ databases">
        <authorList>
            <consortium name="Pathogen Informatics"/>
        </authorList>
    </citation>
    <scope>NUCLEOTIDE SEQUENCE [LARGE SCALE GENOMIC DNA]</scope>
</reference>
<protein>
    <submittedName>
        <fullName evidence="4">Protein kinase domain-containing protein</fullName>
    </submittedName>
</protein>
<gene>
    <name evidence="2" type="ORF">SBAD_LOCUS2172</name>
</gene>
<dbReference type="OrthoDB" id="5979581at2759"/>
<dbReference type="WBParaSite" id="SBAD_0000227501-mRNA-1">
    <property type="protein sequence ID" value="SBAD_0000227501-mRNA-1"/>
    <property type="gene ID" value="SBAD_0000227501"/>
</dbReference>
<dbReference type="GO" id="GO:0005524">
    <property type="term" value="F:ATP binding"/>
    <property type="evidence" value="ECO:0007669"/>
    <property type="project" value="InterPro"/>
</dbReference>
<proteinExistence type="predicted"/>
<dbReference type="SMART" id="SM00220">
    <property type="entry name" value="S_TKc"/>
    <property type="match status" value="1"/>
</dbReference>
<evidence type="ECO:0000313" key="4">
    <source>
        <dbReference type="WBParaSite" id="SBAD_0000227501-mRNA-1"/>
    </source>
</evidence>
<sequence length="233" mass="27775">MPEKRHVCQFVEGGHYHAVNFVIMTLIDRDLDSIRRSLPNKRFSFATVTRIGIQCLEALQDIHQAGFVHRDVKPENVAIGRPPNHRNIYVIDFGLARQYRLNNQLRNERFPAPFRGTLRYASLNAHFRREIGPHDDISSLMFSLKEMLSGSLPWNHLHREMQIIAAKKNFTRESNPDEDWQIFRHMYDVASNKVYRENVDYGWFYEQFHQLNELHNIRDDQLYDWEVNNHTEK</sequence>
<dbReference type="PANTHER" id="PTHR11909">
    <property type="entry name" value="CASEIN KINASE-RELATED"/>
    <property type="match status" value="1"/>
</dbReference>
<dbReference type="Pfam" id="PF00069">
    <property type="entry name" value="Pkinase"/>
    <property type="match status" value="1"/>
</dbReference>
<dbReference type="EMBL" id="UZAM01007115">
    <property type="protein sequence ID" value="VDO96776.1"/>
    <property type="molecule type" value="Genomic_DNA"/>
</dbReference>
<dbReference type="InterPro" id="IPR011009">
    <property type="entry name" value="Kinase-like_dom_sf"/>
</dbReference>
<reference evidence="4" key="1">
    <citation type="submission" date="2016-06" db="UniProtKB">
        <authorList>
            <consortium name="WormBaseParasite"/>
        </authorList>
    </citation>
    <scope>IDENTIFICATION</scope>
</reference>
<evidence type="ECO:0000313" key="2">
    <source>
        <dbReference type="EMBL" id="VDO96776.1"/>
    </source>
</evidence>
<dbReference type="SUPFAM" id="SSF56112">
    <property type="entry name" value="Protein kinase-like (PK-like)"/>
    <property type="match status" value="1"/>
</dbReference>
<evidence type="ECO:0000313" key="3">
    <source>
        <dbReference type="Proteomes" id="UP000270296"/>
    </source>
</evidence>
<dbReference type="AlphaFoldDB" id="A0A183IEX8"/>
<feature type="domain" description="Protein kinase" evidence="1">
    <location>
        <begin position="1"/>
        <end position="233"/>
    </location>
</feature>
<dbReference type="GO" id="GO:0004672">
    <property type="term" value="F:protein kinase activity"/>
    <property type="evidence" value="ECO:0007669"/>
    <property type="project" value="InterPro"/>
</dbReference>